<dbReference type="SUPFAM" id="SSF46785">
    <property type="entry name" value="Winged helix' DNA-binding domain"/>
    <property type="match status" value="1"/>
</dbReference>
<dbReference type="GO" id="GO:0000976">
    <property type="term" value="F:transcription cis-regulatory region binding"/>
    <property type="evidence" value="ECO:0007669"/>
    <property type="project" value="TreeGrafter"/>
</dbReference>
<dbReference type="Gene3D" id="3.40.190.290">
    <property type="match status" value="1"/>
</dbReference>
<dbReference type="Pfam" id="PF03466">
    <property type="entry name" value="LysR_substrate"/>
    <property type="match status" value="1"/>
</dbReference>
<proteinExistence type="inferred from homology"/>
<sequence length="319" mass="37033">MELRELKSFLKIMELESFSRAAKELGYSQSALSVQIHSLENELGVRLFDRLGKQVTLTPPGRQLARRVLPILQEVEELENVMHNRPPAEALRIGMIESLCKAHMPQVMDYVCRNLPQLHITITIDSPSVLLDALNHNKVDLVYVLDKPLYDGKWEKVFQKQENIVFVCSVDSPLAREKDLKLDQVIRQPFFLTEKADNYRLSLDQQLAARQLALNPILEVSDTGFILDMVQRGLGLSFLPQYVVENSPYRDRLQILQVKDFHMHMYRQLFYHKDKWLTQAMKVFLRLALRENPPDKGENPPDFSWNREKDSCTDKGSMI</sequence>
<gene>
    <name evidence="7" type="ORF">FX155_02655</name>
</gene>
<evidence type="ECO:0000256" key="4">
    <source>
        <dbReference type="ARBA" id="ARBA00023163"/>
    </source>
</evidence>
<dbReference type="InterPro" id="IPR036388">
    <property type="entry name" value="WH-like_DNA-bd_sf"/>
</dbReference>
<protein>
    <submittedName>
        <fullName evidence="7">LysR family transcriptional regulator</fullName>
    </submittedName>
</protein>
<dbReference type="Proteomes" id="UP000441455">
    <property type="component" value="Unassembled WGS sequence"/>
</dbReference>
<dbReference type="PANTHER" id="PTHR30126:SF40">
    <property type="entry name" value="HTH-TYPE TRANSCRIPTIONAL REGULATOR GLTR"/>
    <property type="match status" value="1"/>
</dbReference>
<dbReference type="Gene3D" id="1.10.10.10">
    <property type="entry name" value="Winged helix-like DNA-binding domain superfamily/Winged helix DNA-binding domain"/>
    <property type="match status" value="1"/>
</dbReference>
<dbReference type="FunFam" id="1.10.10.10:FF:000001">
    <property type="entry name" value="LysR family transcriptional regulator"/>
    <property type="match status" value="1"/>
</dbReference>
<keyword evidence="2" id="KW-0805">Transcription regulation</keyword>
<dbReference type="InterPro" id="IPR005119">
    <property type="entry name" value="LysR_subst-bd"/>
</dbReference>
<evidence type="ECO:0000313" key="7">
    <source>
        <dbReference type="EMBL" id="MSS81514.1"/>
    </source>
</evidence>
<keyword evidence="4" id="KW-0804">Transcription</keyword>
<evidence type="ECO:0000256" key="2">
    <source>
        <dbReference type="ARBA" id="ARBA00023015"/>
    </source>
</evidence>
<dbReference type="OrthoDB" id="119203at2"/>
<evidence type="ECO:0000256" key="5">
    <source>
        <dbReference type="SAM" id="MobiDB-lite"/>
    </source>
</evidence>
<keyword evidence="3" id="KW-0238">DNA-binding</keyword>
<reference evidence="7 8" key="1">
    <citation type="submission" date="2019-08" db="EMBL/GenBank/DDBJ databases">
        <title>In-depth cultivation of the pig gut microbiome towards novel bacterial diversity and tailored functional studies.</title>
        <authorList>
            <person name="Wylensek D."/>
            <person name="Hitch T.C.A."/>
            <person name="Clavel T."/>
        </authorList>
    </citation>
    <scope>NUCLEOTIDE SEQUENCE [LARGE SCALE GENOMIC DNA]</scope>
    <source>
        <strain evidence="7 8">WCA-389-WT-5B</strain>
    </source>
</reference>
<feature type="compositionally biased region" description="Basic and acidic residues" evidence="5">
    <location>
        <begin position="295"/>
        <end position="313"/>
    </location>
</feature>
<evidence type="ECO:0000313" key="8">
    <source>
        <dbReference type="Proteomes" id="UP000441455"/>
    </source>
</evidence>
<organism evidence="7 8">
    <name type="scientific">Acidaminococcus fermentans</name>
    <dbReference type="NCBI Taxonomy" id="905"/>
    <lineage>
        <taxon>Bacteria</taxon>
        <taxon>Bacillati</taxon>
        <taxon>Bacillota</taxon>
        <taxon>Negativicutes</taxon>
        <taxon>Acidaminococcales</taxon>
        <taxon>Acidaminococcaceae</taxon>
        <taxon>Acidaminococcus</taxon>
    </lineage>
</organism>
<name>A0A6N7VIP1_ACIFE</name>
<accession>A0A6N7VIP1</accession>
<dbReference type="Pfam" id="PF00126">
    <property type="entry name" value="HTH_1"/>
    <property type="match status" value="1"/>
</dbReference>
<comment type="similarity">
    <text evidence="1">Belongs to the LysR transcriptional regulatory family.</text>
</comment>
<dbReference type="EMBL" id="VULN01000003">
    <property type="protein sequence ID" value="MSS81514.1"/>
    <property type="molecule type" value="Genomic_DNA"/>
</dbReference>
<comment type="caution">
    <text evidence="7">The sequence shown here is derived from an EMBL/GenBank/DDBJ whole genome shotgun (WGS) entry which is preliminary data.</text>
</comment>
<dbReference type="RefSeq" id="WP_022486936.1">
    <property type="nucleotide sequence ID" value="NZ_JAYLVM010000125.1"/>
</dbReference>
<dbReference type="CDD" id="cd05466">
    <property type="entry name" value="PBP2_LTTR_substrate"/>
    <property type="match status" value="1"/>
</dbReference>
<dbReference type="SUPFAM" id="SSF53850">
    <property type="entry name" value="Periplasmic binding protein-like II"/>
    <property type="match status" value="1"/>
</dbReference>
<feature type="domain" description="HTH lysR-type" evidence="6">
    <location>
        <begin position="1"/>
        <end position="58"/>
    </location>
</feature>
<evidence type="ECO:0000256" key="3">
    <source>
        <dbReference type="ARBA" id="ARBA00023125"/>
    </source>
</evidence>
<dbReference type="PROSITE" id="PS50931">
    <property type="entry name" value="HTH_LYSR"/>
    <property type="match status" value="1"/>
</dbReference>
<dbReference type="AlphaFoldDB" id="A0A6N7VIP1"/>
<dbReference type="InterPro" id="IPR036390">
    <property type="entry name" value="WH_DNA-bd_sf"/>
</dbReference>
<evidence type="ECO:0000259" key="6">
    <source>
        <dbReference type="PROSITE" id="PS50931"/>
    </source>
</evidence>
<dbReference type="PANTHER" id="PTHR30126">
    <property type="entry name" value="HTH-TYPE TRANSCRIPTIONAL REGULATOR"/>
    <property type="match status" value="1"/>
</dbReference>
<dbReference type="GO" id="GO:0003700">
    <property type="term" value="F:DNA-binding transcription factor activity"/>
    <property type="evidence" value="ECO:0007669"/>
    <property type="project" value="InterPro"/>
</dbReference>
<dbReference type="InterPro" id="IPR000847">
    <property type="entry name" value="LysR_HTH_N"/>
</dbReference>
<feature type="region of interest" description="Disordered" evidence="5">
    <location>
        <begin position="295"/>
        <end position="319"/>
    </location>
</feature>
<evidence type="ECO:0000256" key="1">
    <source>
        <dbReference type="ARBA" id="ARBA00009437"/>
    </source>
</evidence>
<dbReference type="PRINTS" id="PR00039">
    <property type="entry name" value="HTHLYSR"/>
</dbReference>